<protein>
    <recommendedName>
        <fullName evidence="8">Beta-glucosidase</fullName>
    </recommendedName>
</protein>
<reference evidence="6 7" key="1">
    <citation type="journal article" date="2014" name="PLoS ONE">
        <title>Global Analysis of Gene Expression Profiles in Physic Nut (Jatropha curcas L.) Seedlings Exposed to Salt Stress.</title>
        <authorList>
            <person name="Zhang L."/>
            <person name="Zhang C."/>
            <person name="Wu P."/>
            <person name="Chen Y."/>
            <person name="Li M."/>
            <person name="Jiang H."/>
            <person name="Wu G."/>
        </authorList>
    </citation>
    <scope>NUCLEOTIDE SEQUENCE [LARGE SCALE GENOMIC DNA]</scope>
    <source>
        <strain evidence="7">cv. GZQX0401</strain>
        <tissue evidence="6">Young leaves</tissue>
    </source>
</reference>
<dbReference type="EMBL" id="KK914782">
    <property type="protein sequence ID" value="KDP28151.1"/>
    <property type="molecule type" value="Genomic_DNA"/>
</dbReference>
<name>A0A067JW07_JATCU</name>
<feature type="signal peptide" evidence="5">
    <location>
        <begin position="1"/>
        <end position="19"/>
    </location>
</feature>
<dbReference type="SUPFAM" id="SSF51445">
    <property type="entry name" value="(Trans)glycosidases"/>
    <property type="match status" value="1"/>
</dbReference>
<evidence type="ECO:0000313" key="7">
    <source>
        <dbReference type="Proteomes" id="UP000027138"/>
    </source>
</evidence>
<evidence type="ECO:0000313" key="6">
    <source>
        <dbReference type="EMBL" id="KDP28151.1"/>
    </source>
</evidence>
<dbReference type="FunFam" id="3.20.20.80:FF:000069">
    <property type="entry name" value="Beta-glucosidase 1"/>
    <property type="match status" value="1"/>
</dbReference>
<dbReference type="GO" id="GO:0008422">
    <property type="term" value="F:beta-glucosidase activity"/>
    <property type="evidence" value="ECO:0007669"/>
    <property type="project" value="TreeGrafter"/>
</dbReference>
<sequence length="502" mass="57005">MKFCYLLILLLNVAVTVFCADKYSRKDFPPGFVFGAGTFAYQVEGAAHEDGRTPSVWDTFSNGGGDVAVDQYHRYKEDVKLMAETGLEAYKFSISWSRLIPNGRGHVNPKGLEYYNNLINELISHGIEAHVSLFNYDHPQSLEDEYGGWISRKIVRDFTAYADVCFREFGDRVSSWITINEPNVFAQGGYDLGITPPGRCSPPFGIGHCYKGNSSYEPYLAAYHMLLAHASTVRLYRNKYQDKQHGVIGVTFFAIWLVPLTNSTEDAAATERAKDFFFGWFLNPLVFGDYPEMMKKIVGTRLPALTKQESELVKGAFDFIGLIHYTTIYVQENSESLKLETRDFTADAAVNMFLDKDDPFVIIPEEFPLRPWGLQALLEYIKQTYGNPPVYIHENGQVSPHNSSLEDTSRVKYLNAYIGSLLDAIRNGSNTRGYFVWSFLDAYEILGNGFEMSFGLYFVDVEDPGLKRKPKQSAHWYSNFLKGNIQIERENLSNPARQHLSQ</sequence>
<keyword evidence="2 5" id="KW-0732">Signal</keyword>
<gene>
    <name evidence="6" type="ORF">JCGZ_13922</name>
</gene>
<evidence type="ECO:0000256" key="4">
    <source>
        <dbReference type="RuleBase" id="RU003690"/>
    </source>
</evidence>
<dbReference type="PANTHER" id="PTHR10353:SF29">
    <property type="entry name" value="BETA-GLUCOSIDASE 11"/>
    <property type="match status" value="1"/>
</dbReference>
<proteinExistence type="inferred from homology"/>
<feature type="chain" id="PRO_5001639009" description="Beta-glucosidase" evidence="5">
    <location>
        <begin position="20"/>
        <end position="502"/>
    </location>
</feature>
<evidence type="ECO:0000256" key="5">
    <source>
        <dbReference type="SAM" id="SignalP"/>
    </source>
</evidence>
<keyword evidence="3" id="KW-0325">Glycoprotein</keyword>
<evidence type="ECO:0000256" key="2">
    <source>
        <dbReference type="ARBA" id="ARBA00022729"/>
    </source>
</evidence>
<dbReference type="InterPro" id="IPR001360">
    <property type="entry name" value="Glyco_hydro_1"/>
</dbReference>
<dbReference type="Gene3D" id="3.20.20.80">
    <property type="entry name" value="Glycosidases"/>
    <property type="match status" value="1"/>
</dbReference>
<evidence type="ECO:0008006" key="8">
    <source>
        <dbReference type="Google" id="ProtNLM"/>
    </source>
</evidence>
<dbReference type="Proteomes" id="UP000027138">
    <property type="component" value="Unassembled WGS sequence"/>
</dbReference>
<dbReference type="AlphaFoldDB" id="A0A067JW07"/>
<dbReference type="PRINTS" id="PR00131">
    <property type="entry name" value="GLHYDRLASE1"/>
</dbReference>
<keyword evidence="7" id="KW-1185">Reference proteome</keyword>
<dbReference type="GO" id="GO:0005975">
    <property type="term" value="P:carbohydrate metabolic process"/>
    <property type="evidence" value="ECO:0007669"/>
    <property type="project" value="InterPro"/>
</dbReference>
<accession>A0A067JW07</accession>
<dbReference type="PANTHER" id="PTHR10353">
    <property type="entry name" value="GLYCOSYL HYDROLASE"/>
    <property type="match status" value="1"/>
</dbReference>
<dbReference type="Pfam" id="PF00232">
    <property type="entry name" value="Glyco_hydro_1"/>
    <property type="match status" value="1"/>
</dbReference>
<evidence type="ECO:0000256" key="3">
    <source>
        <dbReference type="ARBA" id="ARBA00023180"/>
    </source>
</evidence>
<comment type="similarity">
    <text evidence="1 4">Belongs to the glycosyl hydrolase 1 family.</text>
</comment>
<evidence type="ECO:0000256" key="1">
    <source>
        <dbReference type="ARBA" id="ARBA00010838"/>
    </source>
</evidence>
<dbReference type="InterPro" id="IPR017853">
    <property type="entry name" value="GH"/>
</dbReference>
<organism evidence="6 7">
    <name type="scientific">Jatropha curcas</name>
    <name type="common">Barbados nut</name>
    <dbReference type="NCBI Taxonomy" id="180498"/>
    <lineage>
        <taxon>Eukaryota</taxon>
        <taxon>Viridiplantae</taxon>
        <taxon>Streptophyta</taxon>
        <taxon>Embryophyta</taxon>
        <taxon>Tracheophyta</taxon>
        <taxon>Spermatophyta</taxon>
        <taxon>Magnoliopsida</taxon>
        <taxon>eudicotyledons</taxon>
        <taxon>Gunneridae</taxon>
        <taxon>Pentapetalae</taxon>
        <taxon>rosids</taxon>
        <taxon>fabids</taxon>
        <taxon>Malpighiales</taxon>
        <taxon>Euphorbiaceae</taxon>
        <taxon>Crotonoideae</taxon>
        <taxon>Jatropheae</taxon>
        <taxon>Jatropha</taxon>
    </lineage>
</organism>
<dbReference type="OrthoDB" id="65569at2759"/>